<comment type="pathway">
    <text evidence="2 12">Protein modification; protein glycosylation.</text>
</comment>
<accession>A0ABP0IUQ3</accession>
<evidence type="ECO:0000256" key="7">
    <source>
        <dbReference type="ARBA" id="ARBA00022692"/>
    </source>
</evidence>
<comment type="function">
    <text evidence="12">GDP-Man:Man(3)GlcNAc(2)-PP-Dol alpha-1,2-mannosyltransferase that operates in the biosynthetic pathway of dolichol-linked oligosaccharides, the glycan precursors employed in protein asparagine (N)-glycosylation. The assembly of dolichol-linked oligosaccharides begins on the cytosolic side of the endoplasmic reticulum membrane and finishes in its lumen. The sequential addition of sugars to dolichol pyrophosphate produces dolichol-linked oligosaccharides containing fourteen sugars, including two GlcNAcs, nine mannoses and three glucoses. Once assembled, the oligosaccharide is transferred from the lipid to nascent proteins by oligosaccharyltransferases. Catalyzes, on the cytoplasmic face of the endoplasmic reticulum, the addition of the fourth and fifth mannose residues to the dolichol-linked oligosaccharide chain, to produce Man(5)GlcNAc(2)-PP-dolichol core oligosaccharide.</text>
</comment>
<feature type="domain" description="ALG11 mannosyltransferase N-terminal" evidence="14">
    <location>
        <begin position="48"/>
        <end position="254"/>
    </location>
</feature>
<evidence type="ECO:0000256" key="10">
    <source>
        <dbReference type="ARBA" id="ARBA00023136"/>
    </source>
</evidence>
<dbReference type="PANTHER" id="PTHR45919:SF1">
    <property type="entry name" value="GDP-MAN:MAN(3)GLCNAC(2)-PP-DOL ALPHA-1,2-MANNOSYLTRANSFERASE"/>
    <property type="match status" value="1"/>
</dbReference>
<keyword evidence="16" id="KW-1185">Reference proteome</keyword>
<evidence type="ECO:0000259" key="14">
    <source>
        <dbReference type="Pfam" id="PF15924"/>
    </source>
</evidence>
<dbReference type="Proteomes" id="UP001642464">
    <property type="component" value="Unassembled WGS sequence"/>
</dbReference>
<feature type="domain" description="Glycosyl transferase family 1" evidence="13">
    <location>
        <begin position="275"/>
        <end position="431"/>
    </location>
</feature>
<dbReference type="Gene3D" id="3.40.50.2000">
    <property type="entry name" value="Glycogen Phosphorylase B"/>
    <property type="match status" value="1"/>
</dbReference>
<evidence type="ECO:0000256" key="6">
    <source>
        <dbReference type="ARBA" id="ARBA00022679"/>
    </source>
</evidence>
<evidence type="ECO:0000256" key="12">
    <source>
        <dbReference type="RuleBase" id="RU367051"/>
    </source>
</evidence>
<dbReference type="PANTHER" id="PTHR45919">
    <property type="entry name" value="GDP-MAN:MAN(3)GLCNAC(2)-PP-DOL ALPHA-1,2-MANNOSYLTRANSFERASE"/>
    <property type="match status" value="1"/>
</dbReference>
<dbReference type="InterPro" id="IPR038013">
    <property type="entry name" value="ALG11"/>
</dbReference>
<proteinExistence type="inferred from homology"/>
<dbReference type="CDD" id="cd03806">
    <property type="entry name" value="GT4_ALG11-like"/>
    <property type="match status" value="1"/>
</dbReference>
<evidence type="ECO:0000256" key="4">
    <source>
        <dbReference type="ARBA" id="ARBA00022018"/>
    </source>
</evidence>
<dbReference type="Pfam" id="PF00534">
    <property type="entry name" value="Glycos_transf_1"/>
    <property type="match status" value="1"/>
</dbReference>
<dbReference type="Pfam" id="PF15924">
    <property type="entry name" value="ALG11_N"/>
    <property type="match status" value="1"/>
</dbReference>
<keyword evidence="9" id="KW-1133">Transmembrane helix</keyword>
<comment type="caution">
    <text evidence="15">The sequence shown here is derived from an EMBL/GenBank/DDBJ whole genome shotgun (WGS) entry which is preliminary data.</text>
</comment>
<comment type="catalytic activity">
    <reaction evidence="11 12">
        <text>an alpha-D-Man-(1-&gt;3)-[alpha-D-Man-(1-&gt;6)]-beta-D-Man-(1-&gt;4)-beta-D-GlcNAc-(1-&gt;4)-alpha-D-GlcNAc-diphospho-di-trans,poly-cis-dolichol + 2 GDP-alpha-D-mannose = an alpha-D-Man-(1-&gt;2)-alpha-D-Man-(1-&gt;2)-alpha-D-Man-(1-&gt;3)-[alpha-D-Man-(1-&gt;6)]-beta-D-Man-(1-&gt;4)-beta-D-GlcNAc-(1-&gt;4)-alpha-D-GlcNAc-diphospho-di-trans,poly-cis-dolichol + 2 GDP + 2 H(+)</text>
        <dbReference type="Rhea" id="RHEA:29523"/>
        <dbReference type="Rhea" id="RHEA-COMP:19515"/>
        <dbReference type="Rhea" id="RHEA-COMP:19516"/>
        <dbReference type="ChEBI" id="CHEBI:15378"/>
        <dbReference type="ChEBI" id="CHEBI:57527"/>
        <dbReference type="ChEBI" id="CHEBI:58189"/>
        <dbReference type="ChEBI" id="CHEBI:132511"/>
        <dbReference type="ChEBI" id="CHEBI:132515"/>
        <dbReference type="EC" id="2.4.1.131"/>
    </reaction>
    <physiologicalReaction direction="left-to-right" evidence="11 12">
        <dbReference type="Rhea" id="RHEA:29524"/>
    </physiologicalReaction>
</comment>
<evidence type="ECO:0000256" key="9">
    <source>
        <dbReference type="ARBA" id="ARBA00022989"/>
    </source>
</evidence>
<keyword evidence="6 12" id="KW-0808">Transferase</keyword>
<protein>
    <recommendedName>
        <fullName evidence="4 12">GDP-Man:Man(3)GlcNAc(2)-PP-Dol alpha-1,2-mannosyltransferase</fullName>
        <ecNumber evidence="3 12">2.4.1.131</ecNumber>
    </recommendedName>
</protein>
<evidence type="ECO:0000256" key="5">
    <source>
        <dbReference type="ARBA" id="ARBA00022676"/>
    </source>
</evidence>
<dbReference type="SUPFAM" id="SSF53756">
    <property type="entry name" value="UDP-Glycosyltransferase/glycogen phosphorylase"/>
    <property type="match status" value="1"/>
</dbReference>
<dbReference type="EC" id="2.4.1.131" evidence="3 12"/>
<keyword evidence="7" id="KW-0812">Transmembrane</keyword>
<keyword evidence="8 12" id="KW-0256">Endoplasmic reticulum</keyword>
<name>A0ABP0IUQ3_9DINO</name>
<dbReference type="InterPro" id="IPR031814">
    <property type="entry name" value="ALG11_N"/>
</dbReference>
<evidence type="ECO:0000313" key="16">
    <source>
        <dbReference type="Proteomes" id="UP001642464"/>
    </source>
</evidence>
<evidence type="ECO:0000256" key="2">
    <source>
        <dbReference type="ARBA" id="ARBA00004922"/>
    </source>
</evidence>
<evidence type="ECO:0000256" key="1">
    <source>
        <dbReference type="ARBA" id="ARBA00004389"/>
    </source>
</evidence>
<sequence length="475" mass="52327">MHLTLATLAAAAALVALVALAVAAALRLVAWRAKQRRQLRRAAGAPIVVGVFHPYCNAGGGGERVLWFALQATQGGEPDLVIRVFAARSSGDKDSILRKARERFGVTGLDAERIEFVFLDKERLLEAEAYPRLTLVGQSLGSVLVGAEALGKCCPDVYLDTMGYAFTYPLAWLRGCVVASYTHYPTISTDMLRRVYERRPAYNNDELISGSIISSRLKYVYYQAFRVLYYIVGQFADITMVNSSWTKGHIDSLWGTRAAVVFPPCDTGELIRSRRRAKRRVIVSLGQFRPEKDHRLQILALSALQTSLGERGAVPKLVLFGSCRDAADEARIDELRRFAEKCGVAASVDFRVNVPFAELKEALSEALMGVHTMWNEHFGIAPVEMMAAGVILVAHNSGGPRLDIVEHGVTGFLASSADEYAEVFARVLDLYDNHGGDDCEDLHEMRAAAERSVARFSQENFVLAFVKAMHPATKL</sequence>
<comment type="similarity">
    <text evidence="12">Belongs to the glycosyltransferase group 1 family. Glycosyltransferase 4 subfamily.</text>
</comment>
<evidence type="ECO:0000256" key="8">
    <source>
        <dbReference type="ARBA" id="ARBA00022824"/>
    </source>
</evidence>
<gene>
    <name evidence="15" type="ORF">SCF082_LOCUS8753</name>
</gene>
<evidence type="ECO:0000313" key="15">
    <source>
        <dbReference type="EMBL" id="CAK9005811.1"/>
    </source>
</evidence>
<keyword evidence="10" id="KW-0472">Membrane</keyword>
<evidence type="ECO:0000256" key="11">
    <source>
        <dbReference type="ARBA" id="ARBA00045065"/>
    </source>
</evidence>
<evidence type="ECO:0000256" key="3">
    <source>
        <dbReference type="ARBA" id="ARBA00012645"/>
    </source>
</evidence>
<comment type="subcellular location">
    <subcellularLocation>
        <location evidence="1">Endoplasmic reticulum membrane</location>
        <topology evidence="1">Single-pass membrane protein</topology>
    </subcellularLocation>
</comment>
<dbReference type="EMBL" id="CAXAMM010005042">
    <property type="protein sequence ID" value="CAK9005811.1"/>
    <property type="molecule type" value="Genomic_DNA"/>
</dbReference>
<evidence type="ECO:0000259" key="13">
    <source>
        <dbReference type="Pfam" id="PF00534"/>
    </source>
</evidence>
<organism evidence="15 16">
    <name type="scientific">Durusdinium trenchii</name>
    <dbReference type="NCBI Taxonomy" id="1381693"/>
    <lineage>
        <taxon>Eukaryota</taxon>
        <taxon>Sar</taxon>
        <taxon>Alveolata</taxon>
        <taxon>Dinophyceae</taxon>
        <taxon>Suessiales</taxon>
        <taxon>Symbiodiniaceae</taxon>
        <taxon>Durusdinium</taxon>
    </lineage>
</organism>
<dbReference type="InterPro" id="IPR001296">
    <property type="entry name" value="Glyco_trans_1"/>
</dbReference>
<keyword evidence="5 12" id="KW-0328">Glycosyltransferase</keyword>
<reference evidence="15 16" key="1">
    <citation type="submission" date="2024-02" db="EMBL/GenBank/DDBJ databases">
        <authorList>
            <person name="Chen Y."/>
            <person name="Shah S."/>
            <person name="Dougan E. K."/>
            <person name="Thang M."/>
            <person name="Chan C."/>
        </authorList>
    </citation>
    <scope>NUCLEOTIDE SEQUENCE [LARGE SCALE GENOMIC DNA]</scope>
</reference>